<dbReference type="InterPro" id="IPR008269">
    <property type="entry name" value="Lon_proteolytic"/>
</dbReference>
<dbReference type="Gene3D" id="3.30.230.10">
    <property type="match status" value="1"/>
</dbReference>
<dbReference type="Pfam" id="PF00004">
    <property type="entry name" value="AAA"/>
    <property type="match status" value="1"/>
</dbReference>
<dbReference type="SUPFAM" id="SSF52172">
    <property type="entry name" value="CheY-like"/>
    <property type="match status" value="1"/>
</dbReference>
<keyword evidence="2" id="KW-0547">Nucleotide-binding</keyword>
<dbReference type="Gene3D" id="1.20.5.5270">
    <property type="match status" value="1"/>
</dbReference>
<dbReference type="GO" id="GO:0005524">
    <property type="term" value="F:ATP binding"/>
    <property type="evidence" value="ECO:0007669"/>
    <property type="project" value="UniProtKB-KW"/>
</dbReference>
<protein>
    <recommendedName>
        <fullName evidence="7 9">endopeptidase La</fullName>
        <ecNumber evidence="7 9">3.4.21.53</ecNumber>
    </recommendedName>
</protein>
<dbReference type="InterPro" id="IPR054594">
    <property type="entry name" value="Lon_lid"/>
</dbReference>
<dbReference type="EC" id="3.4.21.53" evidence="7 9"/>
<dbReference type="PROSITE" id="PS51786">
    <property type="entry name" value="LON_PROTEOLYTIC"/>
    <property type="match status" value="1"/>
</dbReference>
<dbReference type="OrthoDB" id="9803599at2"/>
<dbReference type="GO" id="GO:0006508">
    <property type="term" value="P:proteolysis"/>
    <property type="evidence" value="ECO:0007669"/>
    <property type="project" value="UniProtKB-KW"/>
</dbReference>
<dbReference type="GO" id="GO:0004176">
    <property type="term" value="F:ATP-dependent peptidase activity"/>
    <property type="evidence" value="ECO:0007669"/>
    <property type="project" value="UniProtKB-UniRule"/>
</dbReference>
<dbReference type="PROSITE" id="PS01046">
    <property type="entry name" value="LON_SER"/>
    <property type="match status" value="1"/>
</dbReference>
<evidence type="ECO:0000256" key="10">
    <source>
        <dbReference type="SAM" id="MobiDB-lite"/>
    </source>
</evidence>
<dbReference type="GO" id="GO:0004252">
    <property type="term" value="F:serine-type endopeptidase activity"/>
    <property type="evidence" value="ECO:0007669"/>
    <property type="project" value="UniProtKB-UniRule"/>
</dbReference>
<dbReference type="EMBL" id="FNIN01000001">
    <property type="protein sequence ID" value="SDN20171.1"/>
    <property type="molecule type" value="Genomic_DNA"/>
</dbReference>
<keyword evidence="4 9" id="KW-0720">Serine protease</keyword>
<dbReference type="CDD" id="cd19500">
    <property type="entry name" value="RecA-like_Lon"/>
    <property type="match status" value="1"/>
</dbReference>
<evidence type="ECO:0000256" key="9">
    <source>
        <dbReference type="PROSITE-ProRule" id="PRU01122"/>
    </source>
</evidence>
<dbReference type="Pfam" id="PF00072">
    <property type="entry name" value="Response_reg"/>
    <property type="match status" value="1"/>
</dbReference>
<dbReference type="InterPro" id="IPR027065">
    <property type="entry name" value="Lon_Prtase"/>
</dbReference>
<evidence type="ECO:0000256" key="1">
    <source>
        <dbReference type="ARBA" id="ARBA00022670"/>
    </source>
</evidence>
<comment type="catalytic activity">
    <reaction evidence="6 9">
        <text>Hydrolysis of proteins in presence of ATP.</text>
        <dbReference type="EC" id="3.4.21.53"/>
    </reaction>
</comment>
<dbReference type="PANTHER" id="PTHR10046">
    <property type="entry name" value="ATP DEPENDENT LON PROTEASE FAMILY MEMBER"/>
    <property type="match status" value="1"/>
</dbReference>
<feature type="compositionally biased region" description="Basic and acidic residues" evidence="10">
    <location>
        <begin position="1"/>
        <end position="11"/>
    </location>
</feature>
<dbReference type="GO" id="GO:0016887">
    <property type="term" value="F:ATP hydrolysis activity"/>
    <property type="evidence" value="ECO:0007669"/>
    <property type="project" value="InterPro"/>
</dbReference>
<dbReference type="PROSITE" id="PS50110">
    <property type="entry name" value="RESPONSE_REGULATORY"/>
    <property type="match status" value="1"/>
</dbReference>
<sequence>MFFNKKSKEEVEQQQEVSSSELDELKKKILNASLPDNVTKVALKELEKIKYISTSSAEYTIGLNYINCLLGLPWNEVTADSLDLRRAKEILDEDHYGLMEVKERILEFLAVRLLRAKKKIGVLVVDDEKLTCLNLQHVLEKDGYHVDYALNGRDALELIEKNNYDIVITDLKMRDIDGFGVLEAAKNKDTHIEVIIITGYATVSTAVSALKKGSYHFLSKPLQLDEVRDTVRKALNKRLVRLDPRGPILCFLGPPGTGKTSLGVSIARSLGRKFVRISLAGVRDEAQIRGHRRSYVGALPGRIIQEIKRCGSKNPVFMLDEMDKIGQDFKGDPAAPLLEVLDPEQNKHFVDHYLEVPFDLSKVMFIATANTLDTIPEPLLDRLEVLYLPGYTNAEKVQIAFKYLIPRAIKSAALEEVKVNFTKEGVEHLIRGYTKEVGLRGLNRQVEAICRKLAKEILLSADTNIQEIIVDVEKVESLLGPPRYVSQVLDAKDRVGVSTALAWTPTGGEILFVEATKMKGNNELILTGSLGDVLKESAQAALSYFKSKAEEFEIPEDFFSTHDIHIHVPAGAIPKDGPSAGLAIAAALYSLLKEMPCKREVGMTGEITLTGRVLPIGGVREKLMAAHLAGVKIVLLPEKNRPDLDKVPEDIKNSLRIIWIKDLKEALEFVV</sequence>
<dbReference type="InterPro" id="IPR027417">
    <property type="entry name" value="P-loop_NTPase"/>
</dbReference>
<dbReference type="SMART" id="SM00382">
    <property type="entry name" value="AAA"/>
    <property type="match status" value="1"/>
</dbReference>
<dbReference type="InterPro" id="IPR001789">
    <property type="entry name" value="Sig_transdc_resp-reg_receiver"/>
</dbReference>
<dbReference type="InterPro" id="IPR014721">
    <property type="entry name" value="Ribsml_uS5_D2-typ_fold_subgr"/>
</dbReference>
<dbReference type="InterPro" id="IPR011006">
    <property type="entry name" value="CheY-like_superfamily"/>
</dbReference>
<keyword evidence="3 9" id="KW-0378">Hydrolase</keyword>
<dbReference type="AlphaFoldDB" id="A0A1G9ZGM7"/>
<evidence type="ECO:0000313" key="14">
    <source>
        <dbReference type="Proteomes" id="UP000199602"/>
    </source>
</evidence>
<dbReference type="SUPFAM" id="SSF52540">
    <property type="entry name" value="P-loop containing nucleoside triphosphate hydrolases"/>
    <property type="match status" value="1"/>
</dbReference>
<dbReference type="NCBIfam" id="TIGR00763">
    <property type="entry name" value="lon"/>
    <property type="match status" value="1"/>
</dbReference>
<dbReference type="PRINTS" id="PR00830">
    <property type="entry name" value="ENDOLAPTASE"/>
</dbReference>
<evidence type="ECO:0000256" key="6">
    <source>
        <dbReference type="ARBA" id="ARBA00050665"/>
    </source>
</evidence>
<dbReference type="InterPro" id="IPR003593">
    <property type="entry name" value="AAA+_ATPase"/>
</dbReference>
<feature type="active site" evidence="9">
    <location>
        <position position="622"/>
    </location>
</feature>
<evidence type="ECO:0000256" key="7">
    <source>
        <dbReference type="ARBA" id="ARBA00066743"/>
    </source>
</evidence>
<evidence type="ECO:0000313" key="13">
    <source>
        <dbReference type="EMBL" id="SDN20171.1"/>
    </source>
</evidence>
<name>A0A1G9ZGM7_9BACT</name>
<dbReference type="GO" id="GO:0030163">
    <property type="term" value="P:protein catabolic process"/>
    <property type="evidence" value="ECO:0007669"/>
    <property type="project" value="InterPro"/>
</dbReference>
<evidence type="ECO:0000256" key="5">
    <source>
        <dbReference type="ARBA" id="ARBA00022840"/>
    </source>
</evidence>
<proteinExistence type="inferred from homology"/>
<keyword evidence="5" id="KW-0067">ATP-binding</keyword>
<evidence type="ECO:0000256" key="2">
    <source>
        <dbReference type="ARBA" id="ARBA00022741"/>
    </source>
</evidence>
<dbReference type="GO" id="GO:0000160">
    <property type="term" value="P:phosphorelay signal transduction system"/>
    <property type="evidence" value="ECO:0007669"/>
    <property type="project" value="InterPro"/>
</dbReference>
<dbReference type="RefSeq" id="WP_092061477.1">
    <property type="nucleotide sequence ID" value="NZ_FNIN01000001.1"/>
</dbReference>
<dbReference type="InterPro" id="IPR008268">
    <property type="entry name" value="Peptidase_S16_AS"/>
</dbReference>
<feature type="domain" description="Response regulatory" evidence="11">
    <location>
        <begin position="121"/>
        <end position="235"/>
    </location>
</feature>
<dbReference type="SUPFAM" id="SSF54211">
    <property type="entry name" value="Ribosomal protein S5 domain 2-like"/>
    <property type="match status" value="1"/>
</dbReference>
<dbReference type="InterPro" id="IPR004815">
    <property type="entry name" value="Lon_bac/euk-typ"/>
</dbReference>
<evidence type="ECO:0000256" key="4">
    <source>
        <dbReference type="ARBA" id="ARBA00022825"/>
    </source>
</evidence>
<dbReference type="InterPro" id="IPR020568">
    <property type="entry name" value="Ribosomal_Su5_D2-typ_SF"/>
</dbReference>
<feature type="domain" description="Lon proteolytic" evidence="12">
    <location>
        <begin position="492"/>
        <end position="671"/>
    </location>
</feature>
<reference evidence="13 14" key="1">
    <citation type="submission" date="2016-10" db="EMBL/GenBank/DDBJ databases">
        <authorList>
            <person name="de Groot N.N."/>
        </authorList>
    </citation>
    <scope>NUCLEOTIDE SEQUENCE [LARGE SCALE GENOMIC DNA]</scope>
    <source>
        <strain evidence="13 14">DSM 15269</strain>
    </source>
</reference>
<dbReference type="STRING" id="206665.SAMN04488516_1018"/>
<dbReference type="Pfam" id="PF05362">
    <property type="entry name" value="Lon_C"/>
    <property type="match status" value="1"/>
</dbReference>
<dbReference type="SMART" id="SM00448">
    <property type="entry name" value="REC"/>
    <property type="match status" value="1"/>
</dbReference>
<dbReference type="Pfam" id="PF22667">
    <property type="entry name" value="Lon_lid"/>
    <property type="match status" value="1"/>
</dbReference>
<dbReference type="FunFam" id="3.40.50.300:FF:000021">
    <property type="entry name" value="Lon protease homolog"/>
    <property type="match status" value="1"/>
</dbReference>
<dbReference type="InterPro" id="IPR003959">
    <property type="entry name" value="ATPase_AAA_core"/>
</dbReference>
<organism evidence="13 14">
    <name type="scientific">Desulfonauticus submarinus</name>
    <dbReference type="NCBI Taxonomy" id="206665"/>
    <lineage>
        <taxon>Bacteria</taxon>
        <taxon>Pseudomonadati</taxon>
        <taxon>Thermodesulfobacteriota</taxon>
        <taxon>Desulfovibrionia</taxon>
        <taxon>Desulfovibrionales</taxon>
        <taxon>Desulfonauticaceae</taxon>
        <taxon>Desulfonauticus</taxon>
    </lineage>
</organism>
<feature type="modified residue" description="4-aspartylphosphate" evidence="8">
    <location>
        <position position="170"/>
    </location>
</feature>
<feature type="region of interest" description="Disordered" evidence="10">
    <location>
        <begin position="1"/>
        <end position="20"/>
    </location>
</feature>
<accession>A0A1G9ZGM7</accession>
<dbReference type="Gene3D" id="3.40.50.300">
    <property type="entry name" value="P-loop containing nucleotide triphosphate hydrolases"/>
    <property type="match status" value="1"/>
</dbReference>
<evidence type="ECO:0000256" key="3">
    <source>
        <dbReference type="ARBA" id="ARBA00022801"/>
    </source>
</evidence>
<comment type="similarity">
    <text evidence="9">Belongs to the peptidase S16 family.</text>
</comment>
<feature type="active site" evidence="9">
    <location>
        <position position="579"/>
    </location>
</feature>
<gene>
    <name evidence="13" type="ORF">SAMN04488516_1018</name>
</gene>
<evidence type="ECO:0000256" key="8">
    <source>
        <dbReference type="PROSITE-ProRule" id="PRU00169"/>
    </source>
</evidence>
<dbReference type="Proteomes" id="UP000199602">
    <property type="component" value="Unassembled WGS sequence"/>
</dbReference>
<keyword evidence="14" id="KW-1185">Reference proteome</keyword>
<keyword evidence="8" id="KW-0597">Phosphoprotein</keyword>
<evidence type="ECO:0000259" key="12">
    <source>
        <dbReference type="PROSITE" id="PS51786"/>
    </source>
</evidence>
<evidence type="ECO:0000259" key="11">
    <source>
        <dbReference type="PROSITE" id="PS50110"/>
    </source>
</evidence>
<dbReference type="Gene3D" id="3.40.50.2300">
    <property type="match status" value="1"/>
</dbReference>
<dbReference type="Gene3D" id="1.10.8.60">
    <property type="match status" value="1"/>
</dbReference>
<keyword evidence="1 9" id="KW-0645">Protease</keyword>